<evidence type="ECO:0000256" key="15">
    <source>
        <dbReference type="ARBA" id="ARBA00023136"/>
    </source>
</evidence>
<evidence type="ECO:0000256" key="6">
    <source>
        <dbReference type="ARBA" id="ARBA00022475"/>
    </source>
</evidence>
<comment type="cofactor">
    <cofactor evidence="1">
        <name>heme</name>
        <dbReference type="ChEBI" id="CHEBI:30413"/>
    </cofactor>
</comment>
<keyword evidence="11" id="KW-1278">Translocase</keyword>
<feature type="transmembrane region" description="Helical" evidence="19">
    <location>
        <begin position="44"/>
        <end position="63"/>
    </location>
</feature>
<dbReference type="EMBL" id="CADCUE010000055">
    <property type="protein sequence ID" value="CAA9319698.1"/>
    <property type="molecule type" value="Genomic_DNA"/>
</dbReference>
<feature type="transmembrane region" description="Helical" evidence="19">
    <location>
        <begin position="410"/>
        <end position="426"/>
    </location>
</feature>
<dbReference type="FunFam" id="1.20.810.10:FF:000007">
    <property type="entry name" value="Ubiquinol-cytochrome C reductase B subunit"/>
    <property type="match status" value="1"/>
</dbReference>
<keyword evidence="21" id="KW-0560">Oxidoreductase</keyword>
<dbReference type="PROSITE" id="PS51002">
    <property type="entry name" value="CYTB_NTER"/>
    <property type="match status" value="1"/>
</dbReference>
<dbReference type="Gene3D" id="1.20.810.10">
    <property type="entry name" value="Cytochrome Bc1 Complex, Chain C"/>
    <property type="match status" value="1"/>
</dbReference>
<evidence type="ECO:0000256" key="7">
    <source>
        <dbReference type="ARBA" id="ARBA00022617"/>
    </source>
</evidence>
<keyword evidence="8" id="KW-0679">Respiratory chain</keyword>
<evidence type="ECO:0000256" key="3">
    <source>
        <dbReference type="ARBA" id="ARBA00012951"/>
    </source>
</evidence>
<keyword evidence="7" id="KW-0349">Heme</keyword>
<dbReference type="GO" id="GO:0022904">
    <property type="term" value="P:respiratory electron transport chain"/>
    <property type="evidence" value="ECO:0007669"/>
    <property type="project" value="InterPro"/>
</dbReference>
<keyword evidence="15 19" id="KW-0472">Membrane</keyword>
<feature type="transmembrane region" description="Helical" evidence="19">
    <location>
        <begin position="206"/>
        <end position="230"/>
    </location>
</feature>
<evidence type="ECO:0000259" key="20">
    <source>
        <dbReference type="PROSITE" id="PS51002"/>
    </source>
</evidence>
<feature type="region of interest" description="Disordered" evidence="18">
    <location>
        <begin position="485"/>
        <end position="550"/>
    </location>
</feature>
<organism evidence="21">
    <name type="scientific">uncultured Frankineae bacterium</name>
    <dbReference type="NCBI Taxonomy" id="437475"/>
    <lineage>
        <taxon>Bacteria</taxon>
        <taxon>Bacillati</taxon>
        <taxon>Actinomycetota</taxon>
        <taxon>Actinomycetes</taxon>
        <taxon>Frankiales</taxon>
        <taxon>environmental samples</taxon>
    </lineage>
</organism>
<keyword evidence="9 19" id="KW-0812">Transmembrane</keyword>
<proteinExistence type="predicted"/>
<accession>A0A6J4L157</accession>
<dbReference type="InterPro" id="IPR005797">
    <property type="entry name" value="Cyt_b/b6_N"/>
</dbReference>
<dbReference type="GO" id="GO:0008121">
    <property type="term" value="F:quinol-cytochrome-c reductase activity"/>
    <property type="evidence" value="ECO:0007669"/>
    <property type="project" value="UniProtKB-EC"/>
</dbReference>
<dbReference type="AlphaFoldDB" id="A0A6J4L157"/>
<evidence type="ECO:0000256" key="17">
    <source>
        <dbReference type="ARBA" id="ARBA00029568"/>
    </source>
</evidence>
<evidence type="ECO:0000256" key="19">
    <source>
        <dbReference type="SAM" id="Phobius"/>
    </source>
</evidence>
<evidence type="ECO:0000256" key="9">
    <source>
        <dbReference type="ARBA" id="ARBA00022692"/>
    </source>
</evidence>
<dbReference type="Pfam" id="PF13631">
    <property type="entry name" value="Cytochrom_B_N_2"/>
    <property type="match status" value="1"/>
</dbReference>
<evidence type="ECO:0000256" key="13">
    <source>
        <dbReference type="ARBA" id="ARBA00022989"/>
    </source>
</evidence>
<sequence>MSLLEKGTDAGAVWVDDRLGSSNFVRRSINKVFPDHWSFMLGEIALYSFIILLLTGTYLSFFYTPSLTEVVYDGSYVPLKGVTMSQAYASTLDISFDVRGGLIMRQIHHWAALLFMASIVVHLMRVYFTGAFRKPREINWMIGVGLLVLGIAEGFAGYSLPDDLLSGTGARIAYSIALSIPVVGTWTAFLVFGGEYPGTAILDRLYSAHILLLPGLILGLITFHMMMIWYQKHTQFAGPGRTETNVVGSRLFPSYAAKAGGFFFLVFAVLAALGGLAQINPIWLYGPYDASQVSAGSQPDWYVGFLDGSTRLMPNWEIAGFGYTVPLNVLIPTVVLPGILFTLLALYPFLEARFTGDHEYHNLLDRPRDVPVRTAIGAMSLAFYIILMIGGGNDVIASVFHLDINLISRVLQVSLFVVPPITYVVTKRLCLALQRSDDELVHHGIESGTIRRLPTGEFVEETVPLPAVYRISLTGVESDRPQLEGATAHGEEGAPKGPGYGDQHVVEGAPEKVPGFFRAKRRSGASDTSAPRPEGALPELERSGKPAPPE</sequence>
<comment type="catalytic activity">
    <reaction evidence="16">
        <text>a quinol + 2 Fe(III)-[cytochrome c](out) = a quinone + 2 Fe(II)-[cytochrome c](out) + 2 H(+)(out)</text>
        <dbReference type="Rhea" id="RHEA:11484"/>
        <dbReference type="Rhea" id="RHEA-COMP:10350"/>
        <dbReference type="Rhea" id="RHEA-COMP:14399"/>
        <dbReference type="ChEBI" id="CHEBI:15378"/>
        <dbReference type="ChEBI" id="CHEBI:24646"/>
        <dbReference type="ChEBI" id="CHEBI:29033"/>
        <dbReference type="ChEBI" id="CHEBI:29034"/>
        <dbReference type="ChEBI" id="CHEBI:132124"/>
        <dbReference type="EC" id="7.1.1.8"/>
    </reaction>
</comment>
<evidence type="ECO:0000256" key="8">
    <source>
        <dbReference type="ARBA" id="ARBA00022660"/>
    </source>
</evidence>
<dbReference type="GO" id="GO:0005886">
    <property type="term" value="C:plasma membrane"/>
    <property type="evidence" value="ECO:0007669"/>
    <property type="project" value="UniProtKB-SubCell"/>
</dbReference>
<reference evidence="21" key="1">
    <citation type="submission" date="2020-02" db="EMBL/GenBank/DDBJ databases">
        <authorList>
            <person name="Meier V. D."/>
        </authorList>
    </citation>
    <scope>NUCLEOTIDE SEQUENCE</scope>
    <source>
        <strain evidence="21">AVDCRST_MAG16</strain>
    </source>
</reference>
<dbReference type="PANTHER" id="PTHR19271:SF16">
    <property type="entry name" value="CYTOCHROME B"/>
    <property type="match status" value="1"/>
</dbReference>
<feature type="transmembrane region" description="Helical" evidence="19">
    <location>
        <begin position="259"/>
        <end position="279"/>
    </location>
</feature>
<evidence type="ECO:0000256" key="4">
    <source>
        <dbReference type="ARBA" id="ARBA00016116"/>
    </source>
</evidence>
<evidence type="ECO:0000256" key="2">
    <source>
        <dbReference type="ARBA" id="ARBA00004651"/>
    </source>
</evidence>
<dbReference type="SUPFAM" id="SSF81342">
    <property type="entry name" value="Transmembrane di-heme cytochromes"/>
    <property type="match status" value="1"/>
</dbReference>
<keyword evidence="10" id="KW-0479">Metal-binding</keyword>
<evidence type="ECO:0000313" key="21">
    <source>
        <dbReference type="EMBL" id="CAA9319698.1"/>
    </source>
</evidence>
<gene>
    <name evidence="21" type="ORF">AVDCRST_MAG16-721</name>
</gene>
<feature type="transmembrane region" description="Helical" evidence="19">
    <location>
        <begin position="370"/>
        <end position="390"/>
    </location>
</feature>
<evidence type="ECO:0000256" key="18">
    <source>
        <dbReference type="SAM" id="MobiDB-lite"/>
    </source>
</evidence>
<evidence type="ECO:0000256" key="5">
    <source>
        <dbReference type="ARBA" id="ARBA00022448"/>
    </source>
</evidence>
<evidence type="ECO:0000256" key="16">
    <source>
        <dbReference type="ARBA" id="ARBA00029351"/>
    </source>
</evidence>
<keyword evidence="5" id="KW-0813">Transport</keyword>
<feature type="transmembrane region" description="Helical" evidence="19">
    <location>
        <begin position="172"/>
        <end position="194"/>
    </location>
</feature>
<dbReference type="GO" id="GO:0016491">
    <property type="term" value="F:oxidoreductase activity"/>
    <property type="evidence" value="ECO:0007669"/>
    <property type="project" value="UniProtKB-KW"/>
</dbReference>
<dbReference type="PANTHER" id="PTHR19271">
    <property type="entry name" value="CYTOCHROME B"/>
    <property type="match status" value="1"/>
</dbReference>
<keyword evidence="12" id="KW-0249">Electron transport</keyword>
<keyword evidence="14" id="KW-0408">Iron</keyword>
<keyword evidence="6" id="KW-1003">Cell membrane</keyword>
<evidence type="ECO:0000256" key="1">
    <source>
        <dbReference type="ARBA" id="ARBA00001971"/>
    </source>
</evidence>
<feature type="transmembrane region" description="Helical" evidence="19">
    <location>
        <begin position="329"/>
        <end position="350"/>
    </location>
</feature>
<keyword evidence="13 19" id="KW-1133">Transmembrane helix</keyword>
<evidence type="ECO:0000256" key="11">
    <source>
        <dbReference type="ARBA" id="ARBA00022967"/>
    </source>
</evidence>
<evidence type="ECO:0000256" key="12">
    <source>
        <dbReference type="ARBA" id="ARBA00022982"/>
    </source>
</evidence>
<feature type="transmembrane region" description="Helical" evidence="19">
    <location>
        <begin position="140"/>
        <end position="160"/>
    </location>
</feature>
<dbReference type="InterPro" id="IPR027387">
    <property type="entry name" value="Cytb/b6-like_sf"/>
</dbReference>
<protein>
    <recommendedName>
        <fullName evidence="4">Cytochrome bc1 complex cytochrome b subunit</fullName>
        <ecNumber evidence="3">7.1.1.8</ecNumber>
    </recommendedName>
    <alternativeName>
        <fullName evidence="17">Cytochrome bc1 reductase complex subunit QcrB</fullName>
    </alternativeName>
</protein>
<feature type="domain" description="Cytochrome b/b6 N-terminal region profile" evidence="20">
    <location>
        <begin position="11"/>
        <end position="237"/>
    </location>
</feature>
<name>A0A6J4L157_9ACTN</name>
<evidence type="ECO:0000256" key="14">
    <source>
        <dbReference type="ARBA" id="ARBA00023004"/>
    </source>
</evidence>
<comment type="subcellular location">
    <subcellularLocation>
        <location evidence="2">Cell membrane</location>
        <topology evidence="2">Multi-pass membrane protein</topology>
    </subcellularLocation>
</comment>
<dbReference type="GO" id="GO:0046872">
    <property type="term" value="F:metal ion binding"/>
    <property type="evidence" value="ECO:0007669"/>
    <property type="project" value="UniProtKB-KW"/>
</dbReference>
<evidence type="ECO:0000256" key="10">
    <source>
        <dbReference type="ARBA" id="ARBA00022723"/>
    </source>
</evidence>
<feature type="transmembrane region" description="Helical" evidence="19">
    <location>
        <begin position="109"/>
        <end position="128"/>
    </location>
</feature>
<dbReference type="EC" id="7.1.1.8" evidence="3"/>
<dbReference type="InterPro" id="IPR016174">
    <property type="entry name" value="Di-haem_cyt_TM"/>
</dbReference>